<organism evidence="1 2">
    <name type="scientific">Anaerococcus obesiensis</name>
    <dbReference type="NCBI Taxonomy" id="1287640"/>
    <lineage>
        <taxon>Bacteria</taxon>
        <taxon>Bacillati</taxon>
        <taxon>Bacillota</taxon>
        <taxon>Tissierellia</taxon>
        <taxon>Tissierellales</taxon>
        <taxon>Peptoniphilaceae</taxon>
        <taxon>Anaerococcus</taxon>
    </lineage>
</organism>
<name>A0A7T7UU57_9FIRM</name>
<gene>
    <name evidence="1" type="ORF">I6H46_00915</name>
</gene>
<dbReference type="EMBL" id="CP067016">
    <property type="protein sequence ID" value="QQN56227.1"/>
    <property type="molecule type" value="Genomic_DNA"/>
</dbReference>
<protein>
    <submittedName>
        <fullName evidence="1">Uncharacterized protein</fullName>
    </submittedName>
</protein>
<reference evidence="1 2" key="1">
    <citation type="submission" date="2020-12" db="EMBL/GenBank/DDBJ databases">
        <title>FDA dAtabase for Regulatory Grade micrObial Sequences (FDA-ARGOS): Supporting development and validation of Infectious Disease Dx tests.</title>
        <authorList>
            <person name="Sproer C."/>
            <person name="Gronow S."/>
            <person name="Severitt S."/>
            <person name="Schroder I."/>
            <person name="Tallon L."/>
            <person name="Sadzewicz L."/>
            <person name="Zhao X."/>
            <person name="Boylan J."/>
            <person name="Ott S."/>
            <person name="Bowen H."/>
            <person name="Vavikolanu K."/>
            <person name="Mehta A."/>
            <person name="Aluvathingal J."/>
            <person name="Nadendla S."/>
            <person name="Lowell S."/>
            <person name="Myers T."/>
            <person name="Yan Y."/>
            <person name="Sichtig H."/>
        </authorList>
    </citation>
    <scope>NUCLEOTIDE SEQUENCE [LARGE SCALE GENOMIC DNA]</scope>
    <source>
        <strain evidence="1 2">FDAARGOS_989</strain>
    </source>
</reference>
<dbReference type="AlphaFoldDB" id="A0A7T7UU57"/>
<dbReference type="KEGG" id="aob:I6H46_00915"/>
<dbReference type="REBASE" id="458930">
    <property type="entry name" value="S3.Aob989ORF930P"/>
</dbReference>
<dbReference type="Proteomes" id="UP000595871">
    <property type="component" value="Chromosome"/>
</dbReference>
<sequence length="52" mass="5926">MLIKENSIILPSRGTLGSVMMAMLHQIGKYAISDNLIQMQCEKDYVGYIFIF</sequence>
<keyword evidence="2" id="KW-1185">Reference proteome</keyword>
<evidence type="ECO:0000313" key="1">
    <source>
        <dbReference type="EMBL" id="QQN56227.1"/>
    </source>
</evidence>
<evidence type="ECO:0000313" key="2">
    <source>
        <dbReference type="Proteomes" id="UP000595871"/>
    </source>
</evidence>
<proteinExistence type="predicted"/>
<dbReference type="RefSeq" id="WP_200225926.1">
    <property type="nucleotide sequence ID" value="NZ_CP067016.1"/>
</dbReference>
<accession>A0A7T7UU57</accession>